<evidence type="ECO:0000313" key="4">
    <source>
        <dbReference type="Proteomes" id="UP001307889"/>
    </source>
</evidence>
<keyword evidence="2" id="KW-0732">Signal</keyword>
<feature type="compositionally biased region" description="Basic and acidic residues" evidence="1">
    <location>
        <begin position="304"/>
        <end position="323"/>
    </location>
</feature>
<evidence type="ECO:0000256" key="2">
    <source>
        <dbReference type="SAM" id="SignalP"/>
    </source>
</evidence>
<feature type="region of interest" description="Disordered" evidence="1">
    <location>
        <begin position="80"/>
        <end position="103"/>
    </location>
</feature>
<proteinExistence type="predicted"/>
<name>A0ABN7BAK0_9HEMI</name>
<evidence type="ECO:0000313" key="3">
    <source>
        <dbReference type="EMBL" id="BET00668.1"/>
    </source>
</evidence>
<dbReference type="Proteomes" id="UP001307889">
    <property type="component" value="Chromosome 12"/>
</dbReference>
<evidence type="ECO:0008006" key="5">
    <source>
        <dbReference type="Google" id="ProtNLM"/>
    </source>
</evidence>
<feature type="compositionally biased region" description="Polar residues" evidence="1">
    <location>
        <begin position="80"/>
        <end position="97"/>
    </location>
</feature>
<feature type="compositionally biased region" description="Low complexity" evidence="1">
    <location>
        <begin position="324"/>
        <end position="366"/>
    </location>
</feature>
<protein>
    <recommendedName>
        <fullName evidence="5">DUF4794 domain-containing protein</fullName>
    </recommendedName>
</protein>
<feature type="region of interest" description="Disordered" evidence="1">
    <location>
        <begin position="263"/>
        <end position="413"/>
    </location>
</feature>
<evidence type="ECO:0000256" key="1">
    <source>
        <dbReference type="SAM" id="MobiDB-lite"/>
    </source>
</evidence>
<feature type="chain" id="PRO_5046572572" description="DUF4794 domain-containing protein" evidence="2">
    <location>
        <begin position="17"/>
        <end position="413"/>
    </location>
</feature>
<feature type="compositionally biased region" description="Basic and acidic residues" evidence="1">
    <location>
        <begin position="275"/>
        <end position="291"/>
    </location>
</feature>
<reference evidence="3 4" key="1">
    <citation type="submission" date="2023-09" db="EMBL/GenBank/DDBJ databases">
        <title>Nesidiocoris tenuis whole genome shotgun sequence.</title>
        <authorList>
            <person name="Shibata T."/>
            <person name="Shimoda M."/>
            <person name="Kobayashi T."/>
            <person name="Uehara T."/>
        </authorList>
    </citation>
    <scope>NUCLEOTIDE SEQUENCE [LARGE SCALE GENOMIC DNA]</scope>
    <source>
        <strain evidence="3 4">Japan</strain>
    </source>
</reference>
<feature type="compositionally biased region" description="Polar residues" evidence="1">
    <location>
        <begin position="387"/>
        <end position="398"/>
    </location>
</feature>
<dbReference type="EMBL" id="AP028920">
    <property type="protein sequence ID" value="BET00668.1"/>
    <property type="molecule type" value="Genomic_DNA"/>
</dbReference>
<organism evidence="3 4">
    <name type="scientific">Nesidiocoris tenuis</name>
    <dbReference type="NCBI Taxonomy" id="355587"/>
    <lineage>
        <taxon>Eukaryota</taxon>
        <taxon>Metazoa</taxon>
        <taxon>Ecdysozoa</taxon>
        <taxon>Arthropoda</taxon>
        <taxon>Hexapoda</taxon>
        <taxon>Insecta</taxon>
        <taxon>Pterygota</taxon>
        <taxon>Neoptera</taxon>
        <taxon>Paraneoptera</taxon>
        <taxon>Hemiptera</taxon>
        <taxon>Heteroptera</taxon>
        <taxon>Panheteroptera</taxon>
        <taxon>Cimicomorpha</taxon>
        <taxon>Miridae</taxon>
        <taxon>Dicyphina</taxon>
        <taxon>Nesidiocoris</taxon>
    </lineage>
</organism>
<gene>
    <name evidence="3" type="ORF">NTJ_13484</name>
</gene>
<feature type="signal peptide" evidence="2">
    <location>
        <begin position="1"/>
        <end position="16"/>
    </location>
</feature>
<accession>A0ABN7BAK0</accession>
<sequence>MILPLLASLVLSATEGYFLPPLHPSAAGPPTPQALRGHAQGNGFWPEYNKVEENLNYNNRFLVQGPHYQHYSDSQRYFSQGAAQQQTYGPPSQQLYQRQPEPLSESVFSDIRDSPLYIQPYDEETTRQQTLTVSPQYLRLPPQIHPNAIQQPAPQSLSQPQIPNVQGLQTQAQTTIPVLVRISDNQALIVPVRAVYALPGFLERLVQRVQGYYSVYNPIESLTVDRPYYVPTTIPPFQPLDTPAGASGVQSVNANLVQANGETSAEIADSASSELDTKINDVKQEEIKDETTTIPEEENDVTTEIEKETSTSKDETTTEKNESSETTTVPPSPTSEDASSPTTASPSATESSPTTVSPTSEIPSTTGKPEEQSEESPVEEGPQSSEDNSASGDLQSAGYTYYKPAIPFYYPPK</sequence>
<keyword evidence="4" id="KW-1185">Reference proteome</keyword>